<dbReference type="Proteomes" id="UP000787419">
    <property type="component" value="Unassembled WGS sequence"/>
</dbReference>
<evidence type="ECO:0000313" key="2">
    <source>
        <dbReference type="Proteomes" id="UP000787419"/>
    </source>
</evidence>
<name>A0A9D5WX66_9BACT</name>
<dbReference type="AlphaFoldDB" id="A0A9D5WX66"/>
<feature type="non-terminal residue" evidence="1">
    <location>
        <position position="43"/>
    </location>
</feature>
<dbReference type="EMBL" id="JABZTM010000173">
    <property type="protein sequence ID" value="MBF1447929.1"/>
    <property type="molecule type" value="Genomic_DNA"/>
</dbReference>
<comment type="caution">
    <text evidence="1">The sequence shown here is derived from an EMBL/GenBank/DDBJ whole genome shotgun (WGS) entry which is preliminary data.</text>
</comment>
<organism evidence="1 2">
    <name type="scientific">Prevotella nigrescens</name>
    <dbReference type="NCBI Taxonomy" id="28133"/>
    <lineage>
        <taxon>Bacteria</taxon>
        <taxon>Pseudomonadati</taxon>
        <taxon>Bacteroidota</taxon>
        <taxon>Bacteroidia</taxon>
        <taxon>Bacteroidales</taxon>
        <taxon>Prevotellaceae</taxon>
        <taxon>Prevotella</taxon>
    </lineage>
</organism>
<accession>A0A9D5WX66</accession>
<evidence type="ECO:0000313" key="1">
    <source>
        <dbReference type="EMBL" id="MBF1447929.1"/>
    </source>
</evidence>
<gene>
    <name evidence="1" type="ORF">HXN55_11240</name>
</gene>
<protein>
    <submittedName>
        <fullName evidence="1">Metallophosphoesterase</fullName>
    </submittedName>
</protein>
<sequence length="43" mass="5245">MIARIVIPLLLVIVLSDVYIDAHYFRKRVHITWQQRLAWWIPT</sequence>
<reference evidence="1" key="1">
    <citation type="submission" date="2020-04" db="EMBL/GenBank/DDBJ databases">
        <title>Deep metagenomics examines the oral microbiome during advanced dental caries in children, revealing novel taxa and co-occurrences with host molecules.</title>
        <authorList>
            <person name="Baker J.L."/>
            <person name="Morton J.T."/>
            <person name="Dinis M."/>
            <person name="Alvarez R."/>
            <person name="Tran N.C."/>
            <person name="Knight R."/>
            <person name="Edlund A."/>
        </authorList>
    </citation>
    <scope>NUCLEOTIDE SEQUENCE</scope>
    <source>
        <strain evidence="1">JCVI_32_bin.50</strain>
    </source>
</reference>
<proteinExistence type="predicted"/>